<dbReference type="InterPro" id="IPR036291">
    <property type="entry name" value="NAD(P)-bd_dom_sf"/>
</dbReference>
<feature type="domain" description="Ketoreductase" evidence="2">
    <location>
        <begin position="18"/>
        <end position="202"/>
    </location>
</feature>
<organism evidence="3 4">
    <name type="scientific">Burkholderia aenigmatica</name>
    <dbReference type="NCBI Taxonomy" id="2015348"/>
    <lineage>
        <taxon>Bacteria</taxon>
        <taxon>Pseudomonadati</taxon>
        <taxon>Pseudomonadota</taxon>
        <taxon>Betaproteobacteria</taxon>
        <taxon>Burkholderiales</taxon>
        <taxon>Burkholderiaceae</taxon>
        <taxon>Burkholderia</taxon>
        <taxon>Burkholderia cepacia complex</taxon>
    </lineage>
</organism>
<comment type="caution">
    <text evidence="3">The sequence shown here is derived from an EMBL/GenBank/DDBJ whole genome shotgun (WGS) entry which is preliminary data.</text>
</comment>
<gene>
    <name evidence="3" type="ORF">BLA17378_04361</name>
</gene>
<dbReference type="Gene3D" id="3.40.50.720">
    <property type="entry name" value="NAD(P)-binding Rossmann-like Domain"/>
    <property type="match status" value="1"/>
</dbReference>
<evidence type="ECO:0000313" key="4">
    <source>
        <dbReference type="Proteomes" id="UP000494120"/>
    </source>
</evidence>
<dbReference type="EMBL" id="CABVQG010000016">
    <property type="protein sequence ID" value="VWC87888.1"/>
    <property type="molecule type" value="Genomic_DNA"/>
</dbReference>
<accession>A0ABY6XYE2</accession>
<dbReference type="CDD" id="cd05233">
    <property type="entry name" value="SDR_c"/>
    <property type="match status" value="1"/>
</dbReference>
<dbReference type="PANTHER" id="PTHR42760">
    <property type="entry name" value="SHORT-CHAIN DEHYDROGENASES/REDUCTASES FAMILY MEMBER"/>
    <property type="match status" value="1"/>
</dbReference>
<name>A0ABY6XYE2_9BURK</name>
<proteinExistence type="inferred from homology"/>
<evidence type="ECO:0000259" key="2">
    <source>
        <dbReference type="SMART" id="SM00822"/>
    </source>
</evidence>
<protein>
    <submittedName>
        <fullName evidence="3">Short chain dehydrogenase</fullName>
    </submittedName>
</protein>
<dbReference type="PROSITE" id="PS00061">
    <property type="entry name" value="ADH_SHORT"/>
    <property type="match status" value="1"/>
</dbReference>
<comment type="similarity">
    <text evidence="1">Belongs to the short-chain dehydrogenases/reductases (SDR) family.</text>
</comment>
<dbReference type="PRINTS" id="PR00081">
    <property type="entry name" value="GDHRDH"/>
</dbReference>
<dbReference type="InterPro" id="IPR020904">
    <property type="entry name" value="Sc_DH/Rdtase_CS"/>
</dbReference>
<dbReference type="Proteomes" id="UP000494120">
    <property type="component" value="Unassembled WGS sequence"/>
</dbReference>
<reference evidence="3 4" key="1">
    <citation type="submission" date="2019-09" db="EMBL/GenBank/DDBJ databases">
        <authorList>
            <person name="Depoorter E."/>
        </authorList>
    </citation>
    <scope>NUCLEOTIDE SEQUENCE [LARGE SCALE GENOMIC DNA]</scope>
    <source>
        <strain evidence="3 4">R-17378</strain>
    </source>
</reference>
<dbReference type="SMART" id="SM00822">
    <property type="entry name" value="PKS_KR"/>
    <property type="match status" value="1"/>
</dbReference>
<evidence type="ECO:0000256" key="1">
    <source>
        <dbReference type="ARBA" id="ARBA00006484"/>
    </source>
</evidence>
<dbReference type="InterPro" id="IPR002347">
    <property type="entry name" value="SDR_fam"/>
</dbReference>
<evidence type="ECO:0000313" key="3">
    <source>
        <dbReference type="EMBL" id="VWC87888.1"/>
    </source>
</evidence>
<dbReference type="PANTHER" id="PTHR42760:SF123">
    <property type="entry name" value="OXIDOREDUCTASE"/>
    <property type="match status" value="1"/>
</dbReference>
<dbReference type="NCBIfam" id="NF005559">
    <property type="entry name" value="PRK07231.1"/>
    <property type="match status" value="1"/>
</dbReference>
<dbReference type="InterPro" id="IPR057326">
    <property type="entry name" value="KR_dom"/>
</dbReference>
<dbReference type="SUPFAM" id="SSF51735">
    <property type="entry name" value="NAD(P)-binding Rossmann-fold domains"/>
    <property type="match status" value="1"/>
</dbReference>
<keyword evidence="4" id="KW-1185">Reference proteome</keyword>
<dbReference type="PRINTS" id="PR00080">
    <property type="entry name" value="SDRFAMILY"/>
</dbReference>
<dbReference type="Pfam" id="PF13561">
    <property type="entry name" value="adh_short_C2"/>
    <property type="match status" value="1"/>
</dbReference>
<sequence>MISEANDHQPNWLQLDGKICVVTGAAGGIGASIAQTFIAAGARVALLDRDADKTIALAEQLRAGGADVVAIACDIGDPASVAHAAERVQRDLGPADVLVNNAGLLRAGGIETIELDAWNAMLQVNLTGYMLCSQTFGRAMLARGSGALVHVASIAARHPQTHSGAYSASKAAVAMLARQLAAEWGPRGVRSNTVCPGMIRTPLSESFYANGDIEARRSAMTASRRIGRPDDIANVVVFLASPRAAYVNGAELVVDGGLDSMLMDLVPRPGYEAGAGAATK</sequence>